<gene>
    <name evidence="2" type="ORF">SGLAU_27730</name>
</gene>
<proteinExistence type="predicted"/>
<accession>A0A089XBZ0</accession>
<organism evidence="2 3">
    <name type="scientific">Streptomyces glaucescens</name>
    <dbReference type="NCBI Taxonomy" id="1907"/>
    <lineage>
        <taxon>Bacteria</taxon>
        <taxon>Bacillati</taxon>
        <taxon>Actinomycetota</taxon>
        <taxon>Actinomycetes</taxon>
        <taxon>Kitasatosporales</taxon>
        <taxon>Streptomycetaceae</taxon>
        <taxon>Streptomyces</taxon>
    </lineage>
</organism>
<keyword evidence="1" id="KW-1133">Transmembrane helix</keyword>
<keyword evidence="3" id="KW-1185">Reference proteome</keyword>
<evidence type="ECO:0000313" key="3">
    <source>
        <dbReference type="Proteomes" id="UP000029482"/>
    </source>
</evidence>
<sequence length="179" mass="19894">MGVDTALLGVICGLAGTVLGSAVTYFGPLQLERRRERRDREARTYDKVNADIGRYAAARAAADQWLDLLRRGCQAALENRLDVDQFDADVVRCSDELRLRLAELTYLGINETGTNPAFIMFRRTAAEIRRLAAEGDGTRGADGDGDRGSTALRYVEACAQERTEWARHLLDKLSQRTVM</sequence>
<protein>
    <submittedName>
        <fullName evidence="2">Putative membrane protein</fullName>
    </submittedName>
</protein>
<keyword evidence="1" id="KW-0472">Membrane</keyword>
<dbReference type="EMBL" id="CP009438">
    <property type="protein sequence ID" value="AIS01483.1"/>
    <property type="molecule type" value="Genomic_DNA"/>
</dbReference>
<dbReference type="Proteomes" id="UP000029482">
    <property type="component" value="Chromosome"/>
</dbReference>
<reference evidence="3" key="1">
    <citation type="journal article" date="2015" name="J. Biotechnol.">
        <title>Complete genome sequence of the actinobacterium Streptomyces glaucescens GLA.O (DSM 40922) consisting of a linear chromosome and one linear plasmid.</title>
        <authorList>
            <person name="Ortseifen V."/>
            <person name="Winkler A."/>
            <person name="Albersmeier A."/>
            <person name="Wendler S."/>
            <person name="Puhler A."/>
            <person name="Kalinowski J."/>
            <person name="Ruckert C."/>
        </authorList>
    </citation>
    <scope>NUCLEOTIDE SEQUENCE [LARGE SCALE GENOMIC DNA]</scope>
    <source>
        <strain evidence="3">DSM 40922 / GLA O</strain>
    </source>
</reference>
<name>A0A089XBZ0_STRGA</name>
<dbReference type="KEGG" id="sgu:SGLAU_27730"/>
<dbReference type="HOGENOM" id="CLU_1502653_0_0_11"/>
<feature type="transmembrane region" description="Helical" evidence="1">
    <location>
        <begin position="6"/>
        <end position="28"/>
    </location>
</feature>
<dbReference type="AlphaFoldDB" id="A0A089XBZ0"/>
<keyword evidence="1" id="KW-0812">Transmembrane</keyword>
<evidence type="ECO:0000313" key="2">
    <source>
        <dbReference type="EMBL" id="AIS01483.1"/>
    </source>
</evidence>
<evidence type="ECO:0000256" key="1">
    <source>
        <dbReference type="SAM" id="Phobius"/>
    </source>
</evidence>